<evidence type="ECO:0000313" key="2">
    <source>
        <dbReference type="EMBL" id="KAA8534920.1"/>
    </source>
</evidence>
<proteinExistence type="predicted"/>
<accession>A0A5J5AX84</accession>
<sequence>MDSDRPVPTTMRSKLWTNIVNDEQQGSPPRKGVFNASVNPLCKCASPGPEILVPTSLKCEDSREDVSDSHSIEVDLEASISRS</sequence>
<dbReference type="OrthoDB" id="9446342at2759"/>
<protein>
    <submittedName>
        <fullName evidence="2">Uncharacterized protein</fullName>
    </submittedName>
</protein>
<dbReference type="Proteomes" id="UP000325577">
    <property type="component" value="Linkage Group LG17"/>
</dbReference>
<dbReference type="AlphaFoldDB" id="A0A5J5AX84"/>
<evidence type="ECO:0000313" key="3">
    <source>
        <dbReference type="Proteomes" id="UP000325577"/>
    </source>
</evidence>
<evidence type="ECO:0000256" key="1">
    <source>
        <dbReference type="SAM" id="MobiDB-lite"/>
    </source>
</evidence>
<feature type="region of interest" description="Disordered" evidence="1">
    <location>
        <begin position="61"/>
        <end position="83"/>
    </location>
</feature>
<name>A0A5J5AX84_9ASTE</name>
<organism evidence="2 3">
    <name type="scientific">Nyssa sinensis</name>
    <dbReference type="NCBI Taxonomy" id="561372"/>
    <lineage>
        <taxon>Eukaryota</taxon>
        <taxon>Viridiplantae</taxon>
        <taxon>Streptophyta</taxon>
        <taxon>Embryophyta</taxon>
        <taxon>Tracheophyta</taxon>
        <taxon>Spermatophyta</taxon>
        <taxon>Magnoliopsida</taxon>
        <taxon>eudicotyledons</taxon>
        <taxon>Gunneridae</taxon>
        <taxon>Pentapetalae</taxon>
        <taxon>asterids</taxon>
        <taxon>Cornales</taxon>
        <taxon>Nyssaceae</taxon>
        <taxon>Nyssa</taxon>
    </lineage>
</organism>
<feature type="compositionally biased region" description="Basic and acidic residues" evidence="1">
    <location>
        <begin position="61"/>
        <end position="73"/>
    </location>
</feature>
<keyword evidence="3" id="KW-1185">Reference proteome</keyword>
<gene>
    <name evidence="2" type="ORF">F0562_029864</name>
</gene>
<dbReference type="EMBL" id="CM018040">
    <property type="protein sequence ID" value="KAA8534920.1"/>
    <property type="molecule type" value="Genomic_DNA"/>
</dbReference>
<reference evidence="2 3" key="1">
    <citation type="submission" date="2019-09" db="EMBL/GenBank/DDBJ databases">
        <title>A chromosome-level genome assembly of the Chinese tupelo Nyssa sinensis.</title>
        <authorList>
            <person name="Yang X."/>
            <person name="Kang M."/>
            <person name="Yang Y."/>
            <person name="Xiong H."/>
            <person name="Wang M."/>
            <person name="Zhang Z."/>
            <person name="Wang Z."/>
            <person name="Wu H."/>
            <person name="Ma T."/>
            <person name="Liu J."/>
            <person name="Xi Z."/>
        </authorList>
    </citation>
    <scope>NUCLEOTIDE SEQUENCE [LARGE SCALE GENOMIC DNA]</scope>
    <source>
        <strain evidence="2">J267</strain>
        <tissue evidence="2">Leaf</tissue>
    </source>
</reference>